<accession>A0ABV6B416</accession>
<comment type="caution">
    <text evidence="2">The sequence shown here is derived from an EMBL/GenBank/DDBJ whole genome shotgun (WGS) entry which is preliminary data.</text>
</comment>
<dbReference type="PANTHER" id="PTHR46211">
    <property type="entry name" value="GLYCEROPHOSPHORYL DIESTER PHOSPHODIESTERASE"/>
    <property type="match status" value="1"/>
</dbReference>
<dbReference type="Pfam" id="PF03009">
    <property type="entry name" value="GDPD"/>
    <property type="match status" value="1"/>
</dbReference>
<evidence type="ECO:0000313" key="3">
    <source>
        <dbReference type="Proteomes" id="UP001589733"/>
    </source>
</evidence>
<dbReference type="PROSITE" id="PS51704">
    <property type="entry name" value="GP_PDE"/>
    <property type="match status" value="1"/>
</dbReference>
<dbReference type="InterPro" id="IPR017946">
    <property type="entry name" value="PLC-like_Pdiesterase_TIM-brl"/>
</dbReference>
<dbReference type="InterPro" id="IPR030395">
    <property type="entry name" value="GP_PDE_dom"/>
</dbReference>
<dbReference type="SUPFAM" id="SSF51695">
    <property type="entry name" value="PLC-like phosphodiesterases"/>
    <property type="match status" value="1"/>
</dbReference>
<evidence type="ECO:0000259" key="1">
    <source>
        <dbReference type="PROSITE" id="PS51704"/>
    </source>
</evidence>
<evidence type="ECO:0000313" key="2">
    <source>
        <dbReference type="EMBL" id="MFB9994450.1"/>
    </source>
</evidence>
<proteinExistence type="predicted"/>
<dbReference type="Gene3D" id="3.20.20.190">
    <property type="entry name" value="Phosphatidylinositol (PI) phosphodiesterase"/>
    <property type="match status" value="1"/>
</dbReference>
<dbReference type="PANTHER" id="PTHR46211:SF1">
    <property type="entry name" value="GLYCEROPHOSPHODIESTER PHOSPHODIESTERASE, CYTOPLASMIC"/>
    <property type="match status" value="1"/>
</dbReference>
<name>A0ABV6B416_9DEIO</name>
<gene>
    <name evidence="2" type="ORF">ACFFLM_21065</name>
</gene>
<dbReference type="CDD" id="cd08556">
    <property type="entry name" value="GDPD"/>
    <property type="match status" value="1"/>
</dbReference>
<keyword evidence="3" id="KW-1185">Reference proteome</keyword>
<reference evidence="2 3" key="1">
    <citation type="submission" date="2024-09" db="EMBL/GenBank/DDBJ databases">
        <authorList>
            <person name="Sun Q."/>
            <person name="Mori K."/>
        </authorList>
    </citation>
    <scope>NUCLEOTIDE SEQUENCE [LARGE SCALE GENOMIC DNA]</scope>
    <source>
        <strain evidence="2 3">JCM 13503</strain>
    </source>
</reference>
<dbReference type="EMBL" id="JBHLYR010000062">
    <property type="protein sequence ID" value="MFB9994450.1"/>
    <property type="molecule type" value="Genomic_DNA"/>
</dbReference>
<protein>
    <submittedName>
        <fullName evidence="2">Glycerophosphodiester phosphodiesterase</fullName>
    </submittedName>
</protein>
<organism evidence="2 3">
    <name type="scientific">Deinococcus oregonensis</name>
    <dbReference type="NCBI Taxonomy" id="1805970"/>
    <lineage>
        <taxon>Bacteria</taxon>
        <taxon>Thermotogati</taxon>
        <taxon>Deinococcota</taxon>
        <taxon>Deinococci</taxon>
        <taxon>Deinococcales</taxon>
        <taxon>Deinococcaceae</taxon>
        <taxon>Deinococcus</taxon>
    </lineage>
</organism>
<dbReference type="Proteomes" id="UP001589733">
    <property type="component" value="Unassembled WGS sequence"/>
</dbReference>
<feature type="domain" description="GP-PDE" evidence="1">
    <location>
        <begin position="3"/>
        <end position="226"/>
    </location>
</feature>
<dbReference type="RefSeq" id="WP_380015280.1">
    <property type="nucleotide sequence ID" value="NZ_JBHLYR010000062.1"/>
</dbReference>
<sequence length="235" mass="25587">MTPLLLGHRGTPRLHRENTLAGFQAALDAGLDGIELDIRRLADGTLVIHHDAALKDGRQLPELGAAELPADVPTLAATLAWAADTGAYVNIEIKFESSQPDDRVHRTLDAVLAYGLRNRVILSSFNPRILAAALHHAPHIERGLLVHRAYQFGPLDAVPLVMRRLRAAALHPMFPLIDSRLMTQARAHGWRVNTWTVNDPAEVARLVALGVDGLIGDLPDVLLAARPMADQSSVR</sequence>